<comment type="similarity">
    <text evidence="1">In the N-terminal section; belongs to the CRISPR-associated nuclease Cas3-HD family.</text>
</comment>
<comment type="similarity">
    <text evidence="10">Belongs to the DEAD box helicase family.</text>
</comment>
<dbReference type="GO" id="GO:0005524">
    <property type="term" value="F:ATP binding"/>
    <property type="evidence" value="ECO:0007669"/>
    <property type="project" value="UniProtKB-KW"/>
</dbReference>
<keyword evidence="9" id="KW-0051">Antiviral defense</keyword>
<dbReference type="GO" id="GO:0003724">
    <property type="term" value="F:RNA helicase activity"/>
    <property type="evidence" value="ECO:0007669"/>
    <property type="project" value="TreeGrafter"/>
</dbReference>
<sequence length="684" mass="77430">MSLAKPGVSLVEHTERVLDYAHSYLDQNKIALKNTNLDPKQISEAILTACAFHDIGKGCVEFSFDKKGFSHSLASAQIAMASLKESPIKNYILQSILGHHGSRFKDSFSSLEFQRQQATPNLELVNEFKEIKDYAKGHFRIELPDLDLQIPSPRELLKRLCNFFFGAPRDRRLYFLIQGILNLADWSASAKKSLSSASIKLDSRPLRTFQAEASTGKDTIILAPTGRGKSLAALVWTKSTGREKSTLFLPTVTTVEAMYKRYTEEVSDKTGLVHGNIAYYLYSNEGYSEDTRDRIFWMKAFDNPINVATLDQLLLMSLNWGRWEPKIVNIVNSAVIFDEIHASQPYTFGILLESIKMLNAMGTPVCVMSATLPSYMIQKLKEVLDYPVIVRDYEGESLRRITISHLEDVDPVEETKRQHKKGKKAILCFNTVKKATEAFKTLSDKIPDKEIILYHGRFNLEDRERILSRITGDSPPRIIVATQTIEISLDISYDVLITEAAPIDSLTQRFGRVNREGTTPIGEVMIFPQNENSYSVYNKNLVAKSLGLLKAHQTPSGLELREMMEDLLSEIENIEEEISAGKASWQFVREMNFQIYSMSIDQRLADDLIRRIPYKTIEVIPAEFRNDNSGKMQKLGKLVKVPVRDVIGRLEKDDDGFIYAPIIYDPSFGYLGPKEDEGSIVEGF</sequence>
<keyword evidence="4" id="KW-0479">Metal-binding</keyword>
<dbReference type="InterPro" id="IPR006474">
    <property type="entry name" value="Helicase_Cas3_CRISPR-ass_core"/>
</dbReference>
<dbReference type="InterPro" id="IPR001650">
    <property type="entry name" value="Helicase_C-like"/>
</dbReference>
<evidence type="ECO:0000256" key="6">
    <source>
        <dbReference type="ARBA" id="ARBA00022801"/>
    </source>
</evidence>
<evidence type="ECO:0000256" key="3">
    <source>
        <dbReference type="ARBA" id="ARBA00022722"/>
    </source>
</evidence>
<keyword evidence="14" id="KW-0255">Endonuclease</keyword>
<dbReference type="SUPFAM" id="SSF52540">
    <property type="entry name" value="P-loop containing nucleoside triphosphate hydrolases"/>
    <property type="match status" value="1"/>
</dbReference>
<dbReference type="NCBIfam" id="TIGR01587">
    <property type="entry name" value="cas3_core"/>
    <property type="match status" value="1"/>
</dbReference>
<dbReference type="Pfam" id="PF22590">
    <property type="entry name" value="Cas3-like_C_2"/>
    <property type="match status" value="1"/>
</dbReference>
<feature type="domain" description="HD Cas3-type" evidence="13">
    <location>
        <begin position="3"/>
        <end position="187"/>
    </location>
</feature>
<dbReference type="SMART" id="SM00471">
    <property type="entry name" value="HDc"/>
    <property type="match status" value="1"/>
</dbReference>
<dbReference type="GO" id="GO:0046872">
    <property type="term" value="F:metal ion binding"/>
    <property type="evidence" value="ECO:0007669"/>
    <property type="project" value="UniProtKB-KW"/>
</dbReference>
<dbReference type="SMART" id="SM00490">
    <property type="entry name" value="HELICc"/>
    <property type="match status" value="1"/>
</dbReference>
<keyword evidence="6" id="KW-0378">Hydrolase</keyword>
<evidence type="ECO:0000259" key="13">
    <source>
        <dbReference type="PROSITE" id="PS51643"/>
    </source>
</evidence>
<dbReference type="InterPro" id="IPR003607">
    <property type="entry name" value="HD/PDEase_dom"/>
</dbReference>
<organism evidence="14 15">
    <name type="scientific">Mesotoga prima MesG1.Ag.4.2</name>
    <dbReference type="NCBI Taxonomy" id="660470"/>
    <lineage>
        <taxon>Bacteria</taxon>
        <taxon>Thermotogati</taxon>
        <taxon>Thermotogota</taxon>
        <taxon>Thermotogae</taxon>
        <taxon>Kosmotogales</taxon>
        <taxon>Kosmotogaceae</taxon>
        <taxon>Mesotoga</taxon>
    </lineage>
</organism>
<evidence type="ECO:0000259" key="12">
    <source>
        <dbReference type="PROSITE" id="PS51192"/>
    </source>
</evidence>
<dbReference type="PROSITE" id="PS51643">
    <property type="entry name" value="HD_CAS3"/>
    <property type="match status" value="1"/>
</dbReference>
<feature type="coiled-coil region" evidence="11">
    <location>
        <begin position="557"/>
        <end position="584"/>
    </location>
</feature>
<comment type="similarity">
    <text evidence="2">In the central section; belongs to the CRISPR-associated helicase Cas3 family.</text>
</comment>
<evidence type="ECO:0000256" key="7">
    <source>
        <dbReference type="ARBA" id="ARBA00022806"/>
    </source>
</evidence>
<dbReference type="GO" id="GO:0003676">
    <property type="term" value="F:nucleic acid binding"/>
    <property type="evidence" value="ECO:0007669"/>
    <property type="project" value="InterPro"/>
</dbReference>
<reference evidence="14 15" key="1">
    <citation type="journal article" date="2012" name="Genome Biol. Evol.">
        <title>Genome Sequence of the Mesophilic Thermotogales Bacterium Mesotoga prima MesG1.Ag.4.2 Reveals the Largest Thermotogales Genome To Date.</title>
        <authorList>
            <person name="Zhaxybayeva O."/>
            <person name="Swithers K.S."/>
            <person name="Foght J."/>
            <person name="Green A.G."/>
            <person name="Bruce D."/>
            <person name="Detter C."/>
            <person name="Han S."/>
            <person name="Teshima H."/>
            <person name="Han J."/>
            <person name="Woyke T."/>
            <person name="Pitluck S."/>
            <person name="Nolan M."/>
            <person name="Ivanova N."/>
            <person name="Pati A."/>
            <person name="Land M.L."/>
            <person name="Dlutek M."/>
            <person name="Doolittle W.F."/>
            <person name="Noll K.M."/>
            <person name="Nesbo C.L."/>
        </authorList>
    </citation>
    <scope>NUCLEOTIDE SEQUENCE [LARGE SCALE GENOMIC DNA]</scope>
    <source>
        <strain evidence="15">mesG1.Ag.4.2</strain>
    </source>
</reference>
<dbReference type="InterPro" id="IPR038257">
    <property type="entry name" value="CRISPR-assoc_Cas3_HD_sf"/>
</dbReference>
<dbReference type="CDD" id="cd09641">
    <property type="entry name" value="Cas3''_I"/>
    <property type="match status" value="1"/>
</dbReference>
<feature type="domain" description="Helicase ATP-binding" evidence="12">
    <location>
        <begin position="210"/>
        <end position="390"/>
    </location>
</feature>
<proteinExistence type="inferred from homology"/>
<dbReference type="eggNOG" id="COG2254">
    <property type="taxonomic scope" value="Bacteria"/>
</dbReference>
<evidence type="ECO:0000256" key="10">
    <source>
        <dbReference type="ARBA" id="ARBA00038437"/>
    </source>
</evidence>
<dbReference type="PANTHER" id="PTHR47959:SF16">
    <property type="entry name" value="CRISPR-ASSOCIATED NUCLEASE_HELICASE CAS3-RELATED"/>
    <property type="match status" value="1"/>
</dbReference>
<dbReference type="NCBIfam" id="TIGR01596">
    <property type="entry name" value="cas3_HD"/>
    <property type="match status" value="1"/>
</dbReference>
<dbReference type="SMART" id="SM00487">
    <property type="entry name" value="DEXDc"/>
    <property type="match status" value="1"/>
</dbReference>
<keyword evidence="8" id="KW-0067">ATP-binding</keyword>
<evidence type="ECO:0000313" key="14">
    <source>
        <dbReference type="EMBL" id="AFK07284.1"/>
    </source>
</evidence>
<dbReference type="PROSITE" id="PS51192">
    <property type="entry name" value="HELICASE_ATP_BIND_1"/>
    <property type="match status" value="1"/>
</dbReference>
<evidence type="ECO:0000313" key="15">
    <source>
        <dbReference type="Proteomes" id="UP000002881"/>
    </source>
</evidence>
<name>I2F5T1_9BACT</name>
<dbReference type="GO" id="GO:0051607">
    <property type="term" value="P:defense response to virus"/>
    <property type="evidence" value="ECO:0007669"/>
    <property type="project" value="UniProtKB-KW"/>
</dbReference>
<dbReference type="InterPro" id="IPR054712">
    <property type="entry name" value="Cas3-like_dom"/>
</dbReference>
<keyword evidence="15" id="KW-1185">Reference proteome</keyword>
<dbReference type="InterPro" id="IPR014001">
    <property type="entry name" value="Helicase_ATP-bd"/>
</dbReference>
<protein>
    <submittedName>
        <fullName evidence="14">CRISPR-associated helicase Cas3/CRISPR-associated endonuclease Cas3-HD</fullName>
    </submittedName>
</protein>
<dbReference type="PANTHER" id="PTHR47959">
    <property type="entry name" value="ATP-DEPENDENT RNA HELICASE RHLE-RELATED"/>
    <property type="match status" value="1"/>
</dbReference>
<dbReference type="STRING" id="660470.Theba_1620"/>
<dbReference type="InterPro" id="IPR050079">
    <property type="entry name" value="DEAD_box_RNA_helicase"/>
</dbReference>
<dbReference type="InterPro" id="IPR027417">
    <property type="entry name" value="P-loop_NTPase"/>
</dbReference>
<keyword evidence="7" id="KW-0347">Helicase</keyword>
<dbReference type="HOGENOM" id="CLU_009347_1_1_0"/>
<keyword evidence="5" id="KW-0547">Nucleotide-binding</keyword>
<evidence type="ECO:0000256" key="2">
    <source>
        <dbReference type="ARBA" id="ARBA00009046"/>
    </source>
</evidence>
<evidence type="ECO:0000256" key="4">
    <source>
        <dbReference type="ARBA" id="ARBA00022723"/>
    </source>
</evidence>
<dbReference type="GO" id="GO:0004519">
    <property type="term" value="F:endonuclease activity"/>
    <property type="evidence" value="ECO:0007669"/>
    <property type="project" value="UniProtKB-KW"/>
</dbReference>
<dbReference type="AlphaFoldDB" id="I2F5T1"/>
<dbReference type="GO" id="GO:0005829">
    <property type="term" value="C:cytosol"/>
    <property type="evidence" value="ECO:0007669"/>
    <property type="project" value="TreeGrafter"/>
</dbReference>
<accession>I2F5T1</accession>
<dbReference type="RefSeq" id="WP_014731183.1">
    <property type="nucleotide sequence ID" value="NC_017934.1"/>
</dbReference>
<dbReference type="SUPFAM" id="SSF109604">
    <property type="entry name" value="HD-domain/PDEase-like"/>
    <property type="match status" value="1"/>
</dbReference>
<dbReference type="GO" id="GO:0016787">
    <property type="term" value="F:hydrolase activity"/>
    <property type="evidence" value="ECO:0007669"/>
    <property type="project" value="UniProtKB-KW"/>
</dbReference>
<dbReference type="Pfam" id="PF18019">
    <property type="entry name" value="Cas3_HD"/>
    <property type="match status" value="1"/>
</dbReference>
<evidence type="ECO:0000256" key="9">
    <source>
        <dbReference type="ARBA" id="ARBA00023118"/>
    </source>
</evidence>
<gene>
    <name evidence="14" type="ORF">Theba_1620</name>
</gene>
<dbReference type="GeneID" id="87107411"/>
<dbReference type="Gene3D" id="1.10.3210.30">
    <property type="match status" value="1"/>
</dbReference>
<dbReference type="InterPro" id="IPR011545">
    <property type="entry name" value="DEAD/DEAH_box_helicase_dom"/>
</dbReference>
<dbReference type="eggNOG" id="COG1203">
    <property type="taxonomic scope" value="Bacteria"/>
</dbReference>
<keyword evidence="11" id="KW-0175">Coiled coil</keyword>
<dbReference type="Pfam" id="PF00270">
    <property type="entry name" value="DEAD"/>
    <property type="match status" value="1"/>
</dbReference>
<dbReference type="Gene3D" id="3.40.50.300">
    <property type="entry name" value="P-loop containing nucleotide triphosphate hydrolases"/>
    <property type="match status" value="2"/>
</dbReference>
<evidence type="ECO:0000256" key="5">
    <source>
        <dbReference type="ARBA" id="ARBA00022741"/>
    </source>
</evidence>
<keyword evidence="3" id="KW-0540">Nuclease</keyword>
<dbReference type="InterPro" id="IPR006483">
    <property type="entry name" value="CRISPR-assoc_Cas3_HD"/>
</dbReference>
<evidence type="ECO:0000256" key="1">
    <source>
        <dbReference type="ARBA" id="ARBA00006847"/>
    </source>
</evidence>
<dbReference type="EMBL" id="CP003532">
    <property type="protein sequence ID" value="AFK07284.1"/>
    <property type="molecule type" value="Genomic_DNA"/>
</dbReference>
<dbReference type="Proteomes" id="UP000002881">
    <property type="component" value="Chromosome"/>
</dbReference>
<evidence type="ECO:0000256" key="8">
    <source>
        <dbReference type="ARBA" id="ARBA00022840"/>
    </source>
</evidence>
<evidence type="ECO:0000256" key="11">
    <source>
        <dbReference type="SAM" id="Coils"/>
    </source>
</evidence>
<dbReference type="KEGG" id="mpg:Theba_1620"/>